<evidence type="ECO:0000313" key="1">
    <source>
        <dbReference type="EMBL" id="QJA49003.1"/>
    </source>
</evidence>
<organism evidence="1">
    <name type="scientific">viral metagenome</name>
    <dbReference type="NCBI Taxonomy" id="1070528"/>
    <lineage>
        <taxon>unclassified sequences</taxon>
        <taxon>metagenomes</taxon>
        <taxon>organismal metagenomes</taxon>
    </lineage>
</organism>
<gene>
    <name evidence="1" type="ORF">TM448A01214_0009</name>
</gene>
<reference evidence="1" key="1">
    <citation type="submission" date="2020-03" db="EMBL/GenBank/DDBJ databases">
        <title>The deep terrestrial virosphere.</title>
        <authorList>
            <person name="Holmfeldt K."/>
            <person name="Nilsson E."/>
            <person name="Simone D."/>
            <person name="Lopez-Fernandez M."/>
            <person name="Wu X."/>
            <person name="de Brujin I."/>
            <person name="Lundin D."/>
            <person name="Andersson A."/>
            <person name="Bertilsson S."/>
            <person name="Dopson M."/>
        </authorList>
    </citation>
    <scope>NUCLEOTIDE SEQUENCE</scope>
    <source>
        <strain evidence="1">TM448A01214</strain>
    </source>
</reference>
<dbReference type="AlphaFoldDB" id="A0A6H1ZM48"/>
<accession>A0A6H1ZM48</accession>
<sequence length="138" mass="15978">MDKKTIQALKENKEAFGLMSEEMQEAAREIGREDFLAYCDMASFESVKVAPEDHFDMSTAYRLRPDYEPELEYEKCEITVIEDELCYKTSVNSFPIDIAPRYPDFSHFETDTGNKHSIEDIAGIIRQGHKCYAVFVKE</sequence>
<name>A0A6H1ZM48_9ZZZZ</name>
<protein>
    <submittedName>
        <fullName evidence="1">Uncharacterized protein</fullName>
    </submittedName>
</protein>
<proteinExistence type="predicted"/>
<dbReference type="EMBL" id="MT144113">
    <property type="protein sequence ID" value="QJA49003.1"/>
    <property type="molecule type" value="Genomic_DNA"/>
</dbReference>